<dbReference type="RefSeq" id="WP_301134285.1">
    <property type="nucleotide sequence ID" value="NZ_BAAAUQ010000035.1"/>
</dbReference>
<dbReference type="EMBL" id="JAHWXI010000010">
    <property type="protein sequence ID" value="MDN4464718.1"/>
    <property type="molecule type" value="Genomic_DNA"/>
</dbReference>
<evidence type="ECO:0000313" key="2">
    <source>
        <dbReference type="Proteomes" id="UP001172731"/>
    </source>
</evidence>
<protein>
    <recommendedName>
        <fullName evidence="3">DUF2505 domain-containing protein</fullName>
    </recommendedName>
</protein>
<evidence type="ECO:0008006" key="3">
    <source>
        <dbReference type="Google" id="ProtNLM"/>
    </source>
</evidence>
<gene>
    <name evidence="1" type="ORF">KZC48_09945</name>
</gene>
<evidence type="ECO:0000313" key="1">
    <source>
        <dbReference type="EMBL" id="MDN4464718.1"/>
    </source>
</evidence>
<comment type="caution">
    <text evidence="1">The sequence shown here is derived from an EMBL/GenBank/DDBJ whole genome shotgun (WGS) entry which is preliminary data.</text>
</comment>
<keyword evidence="2" id="KW-1185">Reference proteome</keyword>
<organism evidence="1 2">
    <name type="scientific">Microbacterium aurantiacum</name>
    <dbReference type="NCBI Taxonomy" id="162393"/>
    <lineage>
        <taxon>Bacteria</taxon>
        <taxon>Bacillati</taxon>
        <taxon>Actinomycetota</taxon>
        <taxon>Actinomycetes</taxon>
        <taxon>Micrococcales</taxon>
        <taxon>Microbacteriaceae</taxon>
        <taxon>Microbacterium</taxon>
    </lineage>
</organism>
<dbReference type="Proteomes" id="UP001172731">
    <property type="component" value="Unassembled WGS sequence"/>
</dbReference>
<sequence length="205" mass="22233">MALMNFSVVLVGENFPVQTIKIADFQYRHRALSETLRLPVALQAENNLVAMQVIPDRFEVRVKTADDLAVQTDGVSAMVDTFLEYVGKRTVTAVGHNAQWVLPGGPGSKKALASRFASLPNIEAIIGVPPSDVDLSFGFKLGQETRARASMTTSSEGEALLDFNFHFDISGPAAITTAIAELQTSLTHVRAIGEAMDRQNSMVNR</sequence>
<proteinExistence type="predicted"/>
<name>A0ABT8FTS2_9MICO</name>
<reference evidence="1" key="1">
    <citation type="submission" date="2021-06" db="EMBL/GenBank/DDBJ databases">
        <title>Genome-based taxonomic framework of Microbacterium strains isolated from marine environment, the description of four new species and reclassification of four preexisting species.</title>
        <authorList>
            <person name="Lee S.D."/>
            <person name="Kim S.-M."/>
            <person name="Byeon Y.-S."/>
            <person name="Yang H.L."/>
            <person name="Kim I.S."/>
        </authorList>
    </citation>
    <scope>NUCLEOTIDE SEQUENCE</scope>
    <source>
        <strain evidence="1">KACC 20510</strain>
    </source>
</reference>
<accession>A0ABT8FTS2</accession>